<sequence>MVQEQHGWDASVRDLFRLDGKVAIVTGGAGILGRHFCEGLAAHGADVAVFDIVADPAAELASRLSAEYGVRAIGLACDVSDPESVRQGVDQVVADLGGIHVLHNNAAAKTKDLKAFFAPFEEYSLEVWREIMAVNLDGMMLMAQRVGKQMIEQGKGGSVIQTASIYGVVGPDPRIYEGSEYMGVGINTPAIYAASKAGVIGLSRYLATYWAPHGIRVNTLTPGGNESGQNETFKKNYSARVPLGRMGNPPEMVGAVVYLASDAASYVTGQNIAVDGGWTAW</sequence>
<dbReference type="InterPro" id="IPR036291">
    <property type="entry name" value="NAD(P)-bd_dom_sf"/>
</dbReference>
<dbReference type="STRING" id="661478.OP10G_3268"/>
<dbReference type="PRINTS" id="PR00080">
    <property type="entry name" value="SDRFAMILY"/>
</dbReference>
<evidence type="ECO:0000313" key="3">
    <source>
        <dbReference type="EMBL" id="AIE86636.1"/>
    </source>
</evidence>
<dbReference type="eggNOG" id="COG1028">
    <property type="taxonomic scope" value="Bacteria"/>
</dbReference>
<dbReference type="Proteomes" id="UP000027982">
    <property type="component" value="Chromosome"/>
</dbReference>
<dbReference type="Gene3D" id="3.40.50.720">
    <property type="entry name" value="NAD(P)-binding Rossmann-like Domain"/>
    <property type="match status" value="1"/>
</dbReference>
<protein>
    <submittedName>
        <fullName evidence="3">Short chain dehydrogenase</fullName>
    </submittedName>
</protein>
<proteinExistence type="inferred from homology"/>
<comment type="similarity">
    <text evidence="1">Belongs to the short-chain dehydrogenases/reductases (SDR) family.</text>
</comment>
<dbReference type="PANTHER" id="PTHR42760:SF133">
    <property type="entry name" value="3-OXOACYL-[ACYL-CARRIER-PROTEIN] REDUCTASE"/>
    <property type="match status" value="1"/>
</dbReference>
<dbReference type="HOGENOM" id="CLU_010194_1_1_0"/>
<dbReference type="SUPFAM" id="SSF51735">
    <property type="entry name" value="NAD(P)-binding Rossmann-fold domains"/>
    <property type="match status" value="1"/>
</dbReference>
<dbReference type="PANTHER" id="PTHR42760">
    <property type="entry name" value="SHORT-CHAIN DEHYDROGENASES/REDUCTASES FAMILY MEMBER"/>
    <property type="match status" value="1"/>
</dbReference>
<keyword evidence="4" id="KW-1185">Reference proteome</keyword>
<dbReference type="AlphaFoldDB" id="A0A068NT88"/>
<dbReference type="InterPro" id="IPR002347">
    <property type="entry name" value="SDR_fam"/>
</dbReference>
<dbReference type="KEGG" id="fgi:OP10G_3268"/>
<dbReference type="EMBL" id="CP007139">
    <property type="protein sequence ID" value="AIE86636.1"/>
    <property type="molecule type" value="Genomic_DNA"/>
</dbReference>
<dbReference type="Pfam" id="PF13561">
    <property type="entry name" value="adh_short_C2"/>
    <property type="match status" value="1"/>
</dbReference>
<dbReference type="PRINTS" id="PR00081">
    <property type="entry name" value="GDHRDH"/>
</dbReference>
<keyword evidence="2" id="KW-0560">Oxidoreductase</keyword>
<dbReference type="GO" id="GO:0016616">
    <property type="term" value="F:oxidoreductase activity, acting on the CH-OH group of donors, NAD or NADP as acceptor"/>
    <property type="evidence" value="ECO:0007669"/>
    <property type="project" value="TreeGrafter"/>
</dbReference>
<dbReference type="FunFam" id="3.40.50.720:FF:000084">
    <property type="entry name" value="Short-chain dehydrogenase reductase"/>
    <property type="match status" value="1"/>
</dbReference>
<organism evidence="3 4">
    <name type="scientific">Fimbriimonas ginsengisoli Gsoil 348</name>
    <dbReference type="NCBI Taxonomy" id="661478"/>
    <lineage>
        <taxon>Bacteria</taxon>
        <taxon>Bacillati</taxon>
        <taxon>Armatimonadota</taxon>
        <taxon>Fimbriimonadia</taxon>
        <taxon>Fimbriimonadales</taxon>
        <taxon>Fimbriimonadaceae</taxon>
        <taxon>Fimbriimonas</taxon>
    </lineage>
</organism>
<accession>A0A068NT88</accession>
<evidence type="ECO:0000256" key="1">
    <source>
        <dbReference type="ARBA" id="ARBA00006484"/>
    </source>
</evidence>
<reference evidence="3 4" key="1">
    <citation type="journal article" date="2014" name="PLoS ONE">
        <title>The first complete genome sequence of the class fimbriimonadia in the phylum armatimonadetes.</title>
        <authorList>
            <person name="Hu Z.Y."/>
            <person name="Wang Y.Z."/>
            <person name="Im W.T."/>
            <person name="Wang S.Y."/>
            <person name="Zhao G.P."/>
            <person name="Zheng H.J."/>
            <person name="Quan Z.X."/>
        </authorList>
    </citation>
    <scope>NUCLEOTIDE SEQUENCE [LARGE SCALE GENOMIC DNA]</scope>
    <source>
        <strain evidence="3">Gsoil 348</strain>
    </source>
</reference>
<evidence type="ECO:0000313" key="4">
    <source>
        <dbReference type="Proteomes" id="UP000027982"/>
    </source>
</evidence>
<gene>
    <name evidence="3" type="ORF">OP10G_3268</name>
</gene>
<evidence type="ECO:0000256" key="2">
    <source>
        <dbReference type="ARBA" id="ARBA00023002"/>
    </source>
</evidence>
<name>A0A068NT88_FIMGI</name>